<dbReference type="Pfam" id="PF00128">
    <property type="entry name" value="Alpha-amylase"/>
    <property type="match status" value="1"/>
</dbReference>
<dbReference type="InterPro" id="IPR013780">
    <property type="entry name" value="Glyco_hydro_b"/>
</dbReference>
<evidence type="ECO:0000313" key="3">
    <source>
        <dbReference type="EMBL" id="MBO8459855.1"/>
    </source>
</evidence>
<name>A0A9D9HTT8_9BACT</name>
<evidence type="ECO:0000313" key="4">
    <source>
        <dbReference type="Proteomes" id="UP000823641"/>
    </source>
</evidence>
<reference evidence="3" key="2">
    <citation type="journal article" date="2021" name="PeerJ">
        <title>Extensive microbial diversity within the chicken gut microbiome revealed by metagenomics and culture.</title>
        <authorList>
            <person name="Gilroy R."/>
            <person name="Ravi A."/>
            <person name="Getino M."/>
            <person name="Pursley I."/>
            <person name="Horton D.L."/>
            <person name="Alikhan N.F."/>
            <person name="Baker D."/>
            <person name="Gharbi K."/>
            <person name="Hall N."/>
            <person name="Watson M."/>
            <person name="Adriaenssens E.M."/>
            <person name="Foster-Nyarko E."/>
            <person name="Jarju S."/>
            <person name="Secka A."/>
            <person name="Antonio M."/>
            <person name="Oren A."/>
            <person name="Chaudhuri R.R."/>
            <person name="La Ragione R."/>
            <person name="Hildebrand F."/>
            <person name="Pallen M.J."/>
        </authorList>
    </citation>
    <scope>NUCLEOTIDE SEQUENCE</scope>
    <source>
        <strain evidence="3">G3-3990</strain>
    </source>
</reference>
<protein>
    <submittedName>
        <fullName evidence="3">Alpha-glucosidase C-terminal domain-containing protein</fullName>
    </submittedName>
</protein>
<evidence type="ECO:0000256" key="1">
    <source>
        <dbReference type="SAM" id="SignalP"/>
    </source>
</evidence>
<dbReference type="Gene3D" id="2.60.40.1180">
    <property type="entry name" value="Golgi alpha-mannosidase II"/>
    <property type="match status" value="1"/>
</dbReference>
<dbReference type="Proteomes" id="UP000823641">
    <property type="component" value="Unassembled WGS sequence"/>
</dbReference>
<reference evidence="3" key="1">
    <citation type="submission" date="2020-10" db="EMBL/GenBank/DDBJ databases">
        <authorList>
            <person name="Gilroy R."/>
        </authorList>
    </citation>
    <scope>NUCLEOTIDE SEQUENCE</scope>
    <source>
        <strain evidence="3">G3-3990</strain>
    </source>
</reference>
<dbReference type="Gene3D" id="3.20.20.80">
    <property type="entry name" value="Glycosidases"/>
    <property type="match status" value="1"/>
</dbReference>
<feature type="domain" description="Glycosyl hydrolase family 13 catalytic" evidence="2">
    <location>
        <begin position="217"/>
        <end position="612"/>
    </location>
</feature>
<dbReference type="SUPFAM" id="SSF51445">
    <property type="entry name" value="(Trans)glycosidases"/>
    <property type="match status" value="1"/>
</dbReference>
<feature type="signal peptide" evidence="1">
    <location>
        <begin position="1"/>
        <end position="17"/>
    </location>
</feature>
<dbReference type="PROSITE" id="PS51257">
    <property type="entry name" value="PROKAR_LIPOPROTEIN"/>
    <property type="match status" value="1"/>
</dbReference>
<dbReference type="EMBL" id="JADIMG010000058">
    <property type="protein sequence ID" value="MBO8459855.1"/>
    <property type="molecule type" value="Genomic_DNA"/>
</dbReference>
<proteinExistence type="predicted"/>
<comment type="caution">
    <text evidence="3">The sequence shown here is derived from an EMBL/GenBank/DDBJ whole genome shotgun (WGS) entry which is preliminary data.</text>
</comment>
<organism evidence="3 4">
    <name type="scientific">Candidatus Gallipaludibacter merdavium</name>
    <dbReference type="NCBI Taxonomy" id="2840839"/>
    <lineage>
        <taxon>Bacteria</taxon>
        <taxon>Pseudomonadati</taxon>
        <taxon>Bacteroidota</taxon>
        <taxon>Bacteroidia</taxon>
        <taxon>Bacteroidales</taxon>
        <taxon>Candidatus Gallipaludibacter</taxon>
    </lineage>
</organism>
<dbReference type="InterPro" id="IPR006047">
    <property type="entry name" value="GH13_cat_dom"/>
</dbReference>
<dbReference type="AlphaFoldDB" id="A0A9D9HTT8"/>
<accession>A0A9D9HTT8</accession>
<dbReference type="PANTHER" id="PTHR10357">
    <property type="entry name" value="ALPHA-AMYLASE FAMILY MEMBER"/>
    <property type="match status" value="1"/>
</dbReference>
<dbReference type="SUPFAM" id="SSF51011">
    <property type="entry name" value="Glycosyl hydrolase domain"/>
    <property type="match status" value="1"/>
</dbReference>
<dbReference type="InterPro" id="IPR017853">
    <property type="entry name" value="GH"/>
</dbReference>
<keyword evidence="1" id="KW-0732">Signal</keyword>
<feature type="chain" id="PRO_5038609162" evidence="1">
    <location>
        <begin position="18"/>
        <end position="698"/>
    </location>
</feature>
<dbReference type="SMART" id="SM00642">
    <property type="entry name" value="Aamy"/>
    <property type="match status" value="1"/>
</dbReference>
<evidence type="ECO:0000259" key="2">
    <source>
        <dbReference type="SMART" id="SM00642"/>
    </source>
</evidence>
<sequence>MKRFVPFLMMAGLLVSAGCNKAKMRIDASQTEPVASVMNLRYDTTVHYLTDYFPTYEKADSITGNAFVSVVAYDSVENTFRCVRHANGLGTLRVWKGGEAREVVVYSEKVANERPLLYTLGCENDVVKLGCSQQPQQVVALWNNIVLDSALVTMGEGEISVELPQLDGVAKRSYLRVYAFGGDMLFSDILVPLEYGKPLLDVAQVSRHDKQSQVLYSLMIDRFNNGNTANDWKMNSPEVLDIVDYQGGDIKGITQKIEEGFFDSLGITTIWISPITQNPYDAWGQYDDPKTKFSGYHGYWPIYVTALERRFSTPEELREMLRVAHEHNMNVILDYVANHMHINSPTLQAHPDWVTDSITPDGRRNFELWDEFRLTTWFDRHIPSLDLERKEVYEPMTDSAMYWLENYDFDGFRHDACKHIPEVYWRTLTHKIRTEFPDRDLYQIGETYGSTELIGSYLKTGMLDAQFDFNIYHTAIDVLGREGRSMNELDKVIKESLAAYGAHHVMGNISGNHDKARFISLAGGALSFDEDHKYAGWHRTITVGDTAVAYKKLALLEAINFTIPGVPCIYQGDEYGEPGGNDPDNRRMMRFGGYNAQEEAHLAKVKAMTHLRRNSLPLQFGDYLPLYSDDDVLAFARVYMGDVVVVAFNKGMAERELTLELPATLDASQLKAHFGNSIQANGNQLTVKLQPLSFDIFE</sequence>
<gene>
    <name evidence="3" type="ORF">IAA73_05920</name>
</gene>
<dbReference type="GO" id="GO:0005975">
    <property type="term" value="P:carbohydrate metabolic process"/>
    <property type="evidence" value="ECO:0007669"/>
    <property type="project" value="InterPro"/>
</dbReference>